<dbReference type="AlphaFoldDB" id="A0A1E5UZV0"/>
<dbReference type="STRING" id="888268.A0A1E5UZV0"/>
<dbReference type="PANTHER" id="PTHR36595:SF1">
    <property type="entry name" value="TRANSMEMBRANE PROTEIN"/>
    <property type="match status" value="1"/>
</dbReference>
<proteinExistence type="predicted"/>
<evidence type="ECO:0000313" key="3">
    <source>
        <dbReference type="Proteomes" id="UP000095767"/>
    </source>
</evidence>
<feature type="compositionally biased region" description="Basic and acidic residues" evidence="1">
    <location>
        <begin position="71"/>
        <end position="83"/>
    </location>
</feature>
<sequence>MLNSTVELITLWPSSSPSLLAFCFSHLIVGVIFLGAHGEWNAGADGAETVDGVQAQGGKRSGGGQSALSVAEHRHTPAPDVDGRAKRCVAEVDTGAVQLEASEESSRAEEVPADADTAQEKCGDDEEDDELMMRAEEFIQRMNRVWRAENVASADAFGTWYACSLASRQNLIFLRS</sequence>
<dbReference type="Proteomes" id="UP000095767">
    <property type="component" value="Unassembled WGS sequence"/>
</dbReference>
<dbReference type="PANTHER" id="PTHR36595">
    <property type="entry name" value="TRANSMEMBRANE PROTEIN"/>
    <property type="match status" value="1"/>
</dbReference>
<organism evidence="2 3">
    <name type="scientific">Dichanthelium oligosanthes</name>
    <dbReference type="NCBI Taxonomy" id="888268"/>
    <lineage>
        <taxon>Eukaryota</taxon>
        <taxon>Viridiplantae</taxon>
        <taxon>Streptophyta</taxon>
        <taxon>Embryophyta</taxon>
        <taxon>Tracheophyta</taxon>
        <taxon>Spermatophyta</taxon>
        <taxon>Magnoliopsida</taxon>
        <taxon>Liliopsida</taxon>
        <taxon>Poales</taxon>
        <taxon>Poaceae</taxon>
        <taxon>PACMAD clade</taxon>
        <taxon>Panicoideae</taxon>
        <taxon>Panicodae</taxon>
        <taxon>Paniceae</taxon>
        <taxon>Dichantheliinae</taxon>
        <taxon>Dichanthelium</taxon>
    </lineage>
</organism>
<evidence type="ECO:0000313" key="2">
    <source>
        <dbReference type="EMBL" id="OEL18295.1"/>
    </source>
</evidence>
<name>A0A1E5UZV0_9POAL</name>
<protein>
    <submittedName>
        <fullName evidence="2">Uncharacterized protein</fullName>
    </submittedName>
</protein>
<feature type="region of interest" description="Disordered" evidence="1">
    <location>
        <begin position="53"/>
        <end position="83"/>
    </location>
</feature>
<comment type="caution">
    <text evidence="2">The sequence shown here is derived from an EMBL/GenBank/DDBJ whole genome shotgun (WGS) entry which is preliminary data.</text>
</comment>
<evidence type="ECO:0000256" key="1">
    <source>
        <dbReference type="SAM" id="MobiDB-lite"/>
    </source>
</evidence>
<keyword evidence="3" id="KW-1185">Reference proteome</keyword>
<dbReference type="EMBL" id="LWDX02057055">
    <property type="protein sequence ID" value="OEL18295.1"/>
    <property type="molecule type" value="Genomic_DNA"/>
</dbReference>
<gene>
    <name evidence="2" type="ORF">BAE44_0020685</name>
</gene>
<accession>A0A1E5UZV0</accession>
<reference evidence="2 3" key="1">
    <citation type="submission" date="2016-09" db="EMBL/GenBank/DDBJ databases">
        <title>The draft genome of Dichanthelium oligosanthes: A C3 panicoid grass species.</title>
        <authorList>
            <person name="Studer A.J."/>
            <person name="Schnable J.C."/>
            <person name="Brutnell T.P."/>
        </authorList>
    </citation>
    <scope>NUCLEOTIDE SEQUENCE [LARGE SCALE GENOMIC DNA]</scope>
    <source>
        <strain evidence="3">cv. Kellogg 1175</strain>
        <tissue evidence="2">Leaf</tissue>
    </source>
</reference>
<feature type="region of interest" description="Disordered" evidence="1">
    <location>
        <begin position="99"/>
        <end position="127"/>
    </location>
</feature>
<dbReference type="OrthoDB" id="680179at2759"/>